<dbReference type="PIRSF" id="PIRSF018266">
    <property type="entry name" value="FecR"/>
    <property type="match status" value="1"/>
</dbReference>
<feature type="domain" description="FecR protein" evidence="1">
    <location>
        <begin position="119"/>
        <end position="213"/>
    </location>
</feature>
<protein>
    <submittedName>
        <fullName evidence="3">Fe2+-dicitrate sensor, membrane protein</fullName>
    </submittedName>
</protein>
<keyword evidence="4" id="KW-1185">Reference proteome</keyword>
<evidence type="ECO:0000259" key="2">
    <source>
        <dbReference type="Pfam" id="PF16220"/>
    </source>
</evidence>
<dbReference type="EMBL" id="AMXE01000002">
    <property type="protein sequence ID" value="ENO90449.1"/>
    <property type="molecule type" value="Genomic_DNA"/>
</dbReference>
<feature type="domain" description="FecR N-terminal" evidence="2">
    <location>
        <begin position="15"/>
        <end position="56"/>
    </location>
</feature>
<gene>
    <name evidence="3" type="ORF">C666_01055</name>
</gene>
<comment type="caution">
    <text evidence="3">The sequence shown here is derived from an EMBL/GenBank/DDBJ whole genome shotgun (WGS) entry which is preliminary data.</text>
</comment>
<dbReference type="Pfam" id="PF04773">
    <property type="entry name" value="FecR"/>
    <property type="match status" value="1"/>
</dbReference>
<proteinExistence type="predicted"/>
<name>N6ZE73_THAL4</name>
<dbReference type="RefSeq" id="WP_004332648.1">
    <property type="nucleotide sequence ID" value="NZ_AMXE01000002.1"/>
</dbReference>
<dbReference type="InterPro" id="IPR006860">
    <property type="entry name" value="FecR"/>
</dbReference>
<accession>N6ZE73</accession>
<dbReference type="Gene3D" id="2.60.120.1440">
    <property type="match status" value="1"/>
</dbReference>
<dbReference type="PANTHER" id="PTHR30273">
    <property type="entry name" value="PERIPLASMIC SIGNAL SENSOR AND SIGMA FACTOR ACTIVATOR FECR-RELATED"/>
    <property type="match status" value="1"/>
</dbReference>
<evidence type="ECO:0000313" key="4">
    <source>
        <dbReference type="Proteomes" id="UP000013232"/>
    </source>
</evidence>
<dbReference type="Pfam" id="PF16220">
    <property type="entry name" value="DUF4880"/>
    <property type="match status" value="1"/>
</dbReference>
<dbReference type="OrthoDB" id="1100567at2"/>
<dbReference type="InterPro" id="IPR012373">
    <property type="entry name" value="Ferrdict_sens_TM"/>
</dbReference>
<dbReference type="STRING" id="1123367.GCA_000621305_02375"/>
<evidence type="ECO:0000259" key="1">
    <source>
        <dbReference type="Pfam" id="PF04773"/>
    </source>
</evidence>
<sequence>MKTNPAPAPDFQVLQQAAEWFAVLGSSSVSADQWQRWQAWCEADERHRAAWARVQAISGAFTSLPTTDKSGARQTLDTASERQRVRRQAAKMLLLLCGTGSLGWMAASRAPWAEWNAGYTTATGERREVELADGGRIWLNTASAMDVDYDTGRRRIRLHRGEILVETALDTVQPPRPFIVDTAHGRLRALGTRFSVQRREDSTQITVFAGTVELSPANGGSPRVLAAGQQSHLNAAGATPAETAGHAREAWQRGLLLAEDVRLEDFIAELARHRPGYLGCAPEAANLRLVGAYELADTDRVLAALEATLPVRIRRILPWWVVVEARQKESAPQDRTG</sequence>
<reference evidence="3 4" key="1">
    <citation type="submission" date="2012-09" db="EMBL/GenBank/DDBJ databases">
        <title>Draft Genome Sequences of 6 Strains from Genus Thauera.</title>
        <authorList>
            <person name="Liu B."/>
            <person name="Shapleigh J.P."/>
            <person name="Frostegard A.H."/>
        </authorList>
    </citation>
    <scope>NUCLEOTIDE SEQUENCE [LARGE SCALE GENOMIC DNA]</scope>
    <source>
        <strain evidence="4">47Lol / DSM 12138</strain>
    </source>
</reference>
<dbReference type="AlphaFoldDB" id="N6ZE73"/>
<dbReference type="GO" id="GO:0016989">
    <property type="term" value="F:sigma factor antagonist activity"/>
    <property type="evidence" value="ECO:0007669"/>
    <property type="project" value="TreeGrafter"/>
</dbReference>
<organism evidence="3 4">
    <name type="scientific">Thauera linaloolentis (strain DSM 12138 / JCM 21573 / CCUG 41526 / CIP 105981 / IAM 15112 / NBRC 102519 / 47Lol)</name>
    <dbReference type="NCBI Taxonomy" id="1123367"/>
    <lineage>
        <taxon>Bacteria</taxon>
        <taxon>Pseudomonadati</taxon>
        <taxon>Pseudomonadota</taxon>
        <taxon>Betaproteobacteria</taxon>
        <taxon>Rhodocyclales</taxon>
        <taxon>Zoogloeaceae</taxon>
        <taxon>Thauera</taxon>
    </lineage>
</organism>
<dbReference type="Proteomes" id="UP000013232">
    <property type="component" value="Unassembled WGS sequence"/>
</dbReference>
<evidence type="ECO:0000313" key="3">
    <source>
        <dbReference type="EMBL" id="ENO90449.1"/>
    </source>
</evidence>
<dbReference type="eggNOG" id="COG3712">
    <property type="taxonomic scope" value="Bacteria"/>
</dbReference>
<dbReference type="PANTHER" id="PTHR30273:SF2">
    <property type="entry name" value="PROTEIN FECR"/>
    <property type="match status" value="1"/>
</dbReference>
<dbReference type="InterPro" id="IPR032623">
    <property type="entry name" value="FecR_N"/>
</dbReference>